<reference evidence="3" key="1">
    <citation type="journal article" date="2017" name="Nat. Commun.">
        <title>The asparagus genome sheds light on the origin and evolution of a young Y chromosome.</title>
        <authorList>
            <person name="Harkess A."/>
            <person name="Zhou J."/>
            <person name="Xu C."/>
            <person name="Bowers J.E."/>
            <person name="Van der Hulst R."/>
            <person name="Ayyampalayam S."/>
            <person name="Mercati F."/>
            <person name="Riccardi P."/>
            <person name="McKain M.R."/>
            <person name="Kakrana A."/>
            <person name="Tang H."/>
            <person name="Ray J."/>
            <person name="Groenendijk J."/>
            <person name="Arikit S."/>
            <person name="Mathioni S.M."/>
            <person name="Nakano M."/>
            <person name="Shan H."/>
            <person name="Telgmann-Rauber A."/>
            <person name="Kanno A."/>
            <person name="Yue Z."/>
            <person name="Chen H."/>
            <person name="Li W."/>
            <person name="Chen Y."/>
            <person name="Xu X."/>
            <person name="Zhang Y."/>
            <person name="Luo S."/>
            <person name="Chen H."/>
            <person name="Gao J."/>
            <person name="Mao Z."/>
            <person name="Pires J.C."/>
            <person name="Luo M."/>
            <person name="Kudrna D."/>
            <person name="Wing R.A."/>
            <person name="Meyers B.C."/>
            <person name="Yi K."/>
            <person name="Kong H."/>
            <person name="Lavrijsen P."/>
            <person name="Sunseri F."/>
            <person name="Falavigna A."/>
            <person name="Ye Y."/>
            <person name="Leebens-Mack J.H."/>
            <person name="Chen G."/>
        </authorList>
    </citation>
    <scope>NUCLEOTIDE SEQUENCE [LARGE SCALE GENOMIC DNA]</scope>
    <source>
        <strain evidence="3">cv. DH0086</strain>
    </source>
</reference>
<sequence length="301" mass="34578">MATTRLAPLPLASRYAQSSGTSSFNKKDSNLRRRIFEHGRFKLNDQSHGLGPSSLQPRAWIRRNEECLNAGCVIMYLMKSQLLTNMSAFLCGSEEELERQFSELIPDRRSALCYFAIIVFLLFMILNTEQFRPNMLLVVLVIVCLIAFSLLMWPRWQQHQREADNSPRRHNIEQRVLVPAFATRTQLSDVRIQLALLDRDFDYRARVRSFACVNFFSFQNSSADYDALRALDDDITPRASTASDSTMTDEDIRALNGNRDHHIVPCKLHLSMVAAKKEHAPFVCADQTEFSKKMKESCLSF</sequence>
<dbReference type="Gramene" id="ONK76910">
    <property type="protein sequence ID" value="ONK76910"/>
    <property type="gene ID" value="A4U43_C02F1160"/>
</dbReference>
<keyword evidence="3" id="KW-1185">Reference proteome</keyword>
<keyword evidence="1" id="KW-0812">Transmembrane</keyword>
<dbReference type="EMBL" id="CM007382">
    <property type="protein sequence ID" value="ONK76910.1"/>
    <property type="molecule type" value="Genomic_DNA"/>
</dbReference>
<evidence type="ECO:0000313" key="2">
    <source>
        <dbReference type="EMBL" id="ONK76910.1"/>
    </source>
</evidence>
<name>A0A5P1FK04_ASPOF</name>
<evidence type="ECO:0000313" key="3">
    <source>
        <dbReference type="Proteomes" id="UP000243459"/>
    </source>
</evidence>
<protein>
    <submittedName>
        <fullName evidence="2">Uncharacterized protein</fullName>
    </submittedName>
</protein>
<keyword evidence="1" id="KW-1133">Transmembrane helix</keyword>
<dbReference type="AlphaFoldDB" id="A0A5P1FK04"/>
<keyword evidence="1" id="KW-0472">Membrane</keyword>
<proteinExistence type="predicted"/>
<gene>
    <name evidence="2" type="ORF">A4U43_C02F1160</name>
</gene>
<accession>A0A5P1FK04</accession>
<organism evidence="2 3">
    <name type="scientific">Asparagus officinalis</name>
    <name type="common">Garden asparagus</name>
    <dbReference type="NCBI Taxonomy" id="4686"/>
    <lineage>
        <taxon>Eukaryota</taxon>
        <taxon>Viridiplantae</taxon>
        <taxon>Streptophyta</taxon>
        <taxon>Embryophyta</taxon>
        <taxon>Tracheophyta</taxon>
        <taxon>Spermatophyta</taxon>
        <taxon>Magnoliopsida</taxon>
        <taxon>Liliopsida</taxon>
        <taxon>Asparagales</taxon>
        <taxon>Asparagaceae</taxon>
        <taxon>Asparagoideae</taxon>
        <taxon>Asparagus</taxon>
    </lineage>
</organism>
<feature type="transmembrane region" description="Helical" evidence="1">
    <location>
        <begin position="111"/>
        <end position="128"/>
    </location>
</feature>
<feature type="transmembrane region" description="Helical" evidence="1">
    <location>
        <begin position="134"/>
        <end position="153"/>
    </location>
</feature>
<evidence type="ECO:0000256" key="1">
    <source>
        <dbReference type="SAM" id="Phobius"/>
    </source>
</evidence>
<dbReference type="Proteomes" id="UP000243459">
    <property type="component" value="Chromosome 2"/>
</dbReference>